<dbReference type="RefSeq" id="XP_058982478.1">
    <property type="nucleotide sequence ID" value="XM_059126495.1"/>
</dbReference>
<comment type="catalytic activity">
    <reaction evidence="6">
        <text>a uridine in tRNA + S-adenosyl-L-methionine = a 3-[(3S)-3-amino-3-carboxypropyl]uridine in tRNA + S-methyl-5'-thioadenosine + H(+)</text>
        <dbReference type="Rhea" id="RHEA:62432"/>
        <dbReference type="Rhea" id="RHEA-COMP:13339"/>
        <dbReference type="Rhea" id="RHEA-COMP:16092"/>
        <dbReference type="ChEBI" id="CHEBI:15378"/>
        <dbReference type="ChEBI" id="CHEBI:17509"/>
        <dbReference type="ChEBI" id="CHEBI:59789"/>
        <dbReference type="ChEBI" id="CHEBI:65315"/>
        <dbReference type="ChEBI" id="CHEBI:82930"/>
        <dbReference type="EC" id="2.5.1.25"/>
    </reaction>
</comment>
<dbReference type="GO" id="GO:0016432">
    <property type="term" value="F:tRNA-uridine aminocarboxypropyltransferase activity"/>
    <property type="evidence" value="ECO:0007669"/>
    <property type="project" value="UniProtKB-EC"/>
</dbReference>
<evidence type="ECO:0000259" key="7">
    <source>
        <dbReference type="SMART" id="SM01144"/>
    </source>
</evidence>
<dbReference type="VEuPathDB" id="VectorBase:MDOA003322"/>
<evidence type="ECO:0000256" key="6">
    <source>
        <dbReference type="ARBA" id="ARBA00048718"/>
    </source>
</evidence>
<dbReference type="InterPro" id="IPR039262">
    <property type="entry name" value="DTWD2/TAPT"/>
</dbReference>
<protein>
    <recommendedName>
        <fullName evidence="1">tRNA-uridine aminocarboxypropyltransferase</fullName>
        <ecNumber evidence="1">2.5.1.25</ecNumber>
    </recommendedName>
</protein>
<dbReference type="RefSeq" id="XP_005185931.2">
    <property type="nucleotide sequence ID" value="XM_005185874.4"/>
</dbReference>
<keyword evidence="4" id="KW-0819">tRNA processing</keyword>
<proteinExistence type="inferred from homology"/>
<evidence type="ECO:0000256" key="3">
    <source>
        <dbReference type="ARBA" id="ARBA00022691"/>
    </source>
</evidence>
<reference evidence="8" key="1">
    <citation type="submission" date="2020-05" db="UniProtKB">
        <authorList>
            <consortium name="EnsemblMetazoa"/>
        </authorList>
    </citation>
    <scope>IDENTIFICATION</scope>
    <source>
        <strain evidence="8">Aabys</strain>
    </source>
</reference>
<reference evidence="10" key="2">
    <citation type="submission" date="2025-05" db="UniProtKB">
        <authorList>
            <consortium name="RefSeq"/>
        </authorList>
    </citation>
    <scope>IDENTIFICATION</scope>
    <source>
        <strain evidence="10">Aabys</strain>
        <tissue evidence="10">Whole body</tissue>
    </source>
</reference>
<organism evidence="8">
    <name type="scientific">Musca domestica</name>
    <name type="common">House fly</name>
    <dbReference type="NCBI Taxonomy" id="7370"/>
    <lineage>
        <taxon>Eukaryota</taxon>
        <taxon>Metazoa</taxon>
        <taxon>Ecdysozoa</taxon>
        <taxon>Arthropoda</taxon>
        <taxon>Hexapoda</taxon>
        <taxon>Insecta</taxon>
        <taxon>Pterygota</taxon>
        <taxon>Neoptera</taxon>
        <taxon>Endopterygota</taxon>
        <taxon>Diptera</taxon>
        <taxon>Brachycera</taxon>
        <taxon>Muscomorpha</taxon>
        <taxon>Muscoidea</taxon>
        <taxon>Muscidae</taxon>
        <taxon>Musca</taxon>
    </lineage>
</organism>
<dbReference type="PANTHER" id="PTHR21392">
    <property type="entry name" value="TRNA-URIDINE AMINOCARBOXYPROPYLTRANSFERASE 2"/>
    <property type="match status" value="1"/>
</dbReference>
<dbReference type="GO" id="GO:0008033">
    <property type="term" value="P:tRNA processing"/>
    <property type="evidence" value="ECO:0007669"/>
    <property type="project" value="UniProtKB-KW"/>
</dbReference>
<keyword evidence="9" id="KW-1185">Reference proteome</keyword>
<keyword evidence="2" id="KW-0808">Transferase</keyword>
<dbReference type="Proteomes" id="UP001652621">
    <property type="component" value="Unplaced"/>
</dbReference>
<dbReference type="eggNOG" id="KOG4382">
    <property type="taxonomic scope" value="Eukaryota"/>
</dbReference>
<dbReference type="OrthoDB" id="408541at2759"/>
<feature type="domain" description="DTW" evidence="7">
    <location>
        <begin position="35"/>
        <end position="234"/>
    </location>
</feature>
<dbReference type="Pfam" id="PF03942">
    <property type="entry name" value="DTW"/>
    <property type="match status" value="1"/>
</dbReference>
<dbReference type="AlphaFoldDB" id="A0A1I8MBY3"/>
<dbReference type="PANTHER" id="PTHR21392:SF0">
    <property type="entry name" value="TRNA-URIDINE AMINOCARBOXYPROPYLTRANSFERASE 2"/>
    <property type="match status" value="1"/>
</dbReference>
<evidence type="ECO:0000256" key="1">
    <source>
        <dbReference type="ARBA" id="ARBA00012386"/>
    </source>
</evidence>
<dbReference type="KEGG" id="mde:101887236"/>
<gene>
    <name evidence="8" type="primary">101887236</name>
    <name evidence="10" type="synonym">LOC131804114</name>
</gene>
<evidence type="ECO:0000313" key="9">
    <source>
        <dbReference type="Proteomes" id="UP001652621"/>
    </source>
</evidence>
<dbReference type="EnsemblMetazoa" id="MDOA003322-RA">
    <property type="protein sequence ID" value="MDOA003322-PA"/>
    <property type="gene ID" value="MDOA003322"/>
</dbReference>
<dbReference type="SMART" id="SM01144">
    <property type="entry name" value="DTW"/>
    <property type="match status" value="1"/>
</dbReference>
<keyword evidence="3" id="KW-0949">S-adenosyl-L-methionine</keyword>
<evidence type="ECO:0000256" key="2">
    <source>
        <dbReference type="ARBA" id="ARBA00022679"/>
    </source>
</evidence>
<evidence type="ECO:0000313" key="8">
    <source>
        <dbReference type="EnsemblMetazoa" id="MDOA003322-PA"/>
    </source>
</evidence>
<comment type="similarity">
    <text evidence="5">Belongs to the TDD superfamily. DTWD2 family.</text>
</comment>
<name>A0A1I8MBY3_MUSDO</name>
<dbReference type="STRING" id="7370.A0A1I8MBY3"/>
<evidence type="ECO:0000313" key="10">
    <source>
        <dbReference type="RefSeq" id="XP_058982478.1"/>
    </source>
</evidence>
<dbReference type="InterPro" id="IPR005636">
    <property type="entry name" value="DTW"/>
</dbReference>
<evidence type="ECO:0000256" key="5">
    <source>
        <dbReference type="ARBA" id="ARBA00034489"/>
    </source>
</evidence>
<evidence type="ECO:0000256" key="4">
    <source>
        <dbReference type="ARBA" id="ARBA00022694"/>
    </source>
</evidence>
<accession>A0A1I8MBY3</accession>
<dbReference type="VEuPathDB" id="VectorBase:MDOMA2_011707"/>
<dbReference type="EC" id="2.5.1.25" evidence="1"/>
<sequence length="297" mass="33264">MQQTSETNSGNSDLASSIGDSWQDLLNITADPPERRTKCESCKRPKVVCWCSSLPNPPLDIDSTIVIIQHPAEEKRTLRTALMLQLGLKPGKCVVYKGKKFPTPKNQTELEPILKSQNSLLLYPSKTSVPLESIRQQAEQSGEGPFTLVLIDGTWPQAKAMYASSPLLHSMRQVKLIAVGTSDYIIRTQPTEGCLSTLETAAQSLAVLENRPELRTLLVQPLHTLCKYQLDNGAVEHQSKEFRIKNNQYPKQIGKRLNRLLNYSNICRPEAKDAEGHNEDEQHLNEIRNYTTSVSNS</sequence>